<feature type="compositionally biased region" description="Polar residues" evidence="1">
    <location>
        <begin position="45"/>
        <end position="56"/>
    </location>
</feature>
<dbReference type="InterPro" id="IPR001005">
    <property type="entry name" value="SANT/Myb"/>
</dbReference>
<dbReference type="InterPro" id="IPR009057">
    <property type="entry name" value="Homeodomain-like_sf"/>
</dbReference>
<feature type="region of interest" description="Disordered" evidence="1">
    <location>
        <begin position="2317"/>
        <end position="2401"/>
    </location>
</feature>
<feature type="compositionally biased region" description="Polar residues" evidence="1">
    <location>
        <begin position="888"/>
        <end position="898"/>
    </location>
</feature>
<feature type="compositionally biased region" description="Basic and acidic residues" evidence="1">
    <location>
        <begin position="1022"/>
        <end position="1040"/>
    </location>
</feature>
<feature type="region of interest" description="Disordered" evidence="1">
    <location>
        <begin position="1"/>
        <end position="152"/>
    </location>
</feature>
<feature type="compositionally biased region" description="Basic and acidic residues" evidence="1">
    <location>
        <begin position="227"/>
        <end position="237"/>
    </location>
</feature>
<evidence type="ECO:0000259" key="2">
    <source>
        <dbReference type="SMART" id="SM00717"/>
    </source>
</evidence>
<feature type="compositionally biased region" description="Basic and acidic residues" evidence="1">
    <location>
        <begin position="479"/>
        <end position="496"/>
    </location>
</feature>
<dbReference type="Gene3D" id="1.10.10.60">
    <property type="entry name" value="Homeodomain-like"/>
    <property type="match status" value="1"/>
</dbReference>
<feature type="region of interest" description="Disordered" evidence="1">
    <location>
        <begin position="1060"/>
        <end position="1089"/>
    </location>
</feature>
<proteinExistence type="predicted"/>
<organism evidence="3 4">
    <name type="scientific">Eublepharis macularius</name>
    <name type="common">Leopard gecko</name>
    <name type="synonym">Cyrtodactylus macularius</name>
    <dbReference type="NCBI Taxonomy" id="481883"/>
    <lineage>
        <taxon>Eukaryota</taxon>
        <taxon>Metazoa</taxon>
        <taxon>Chordata</taxon>
        <taxon>Craniata</taxon>
        <taxon>Vertebrata</taxon>
        <taxon>Euteleostomi</taxon>
        <taxon>Lepidosauria</taxon>
        <taxon>Squamata</taxon>
        <taxon>Bifurcata</taxon>
        <taxon>Gekkota</taxon>
        <taxon>Eublepharidae</taxon>
        <taxon>Eublepharinae</taxon>
        <taxon>Eublepharis</taxon>
    </lineage>
</organism>
<feature type="compositionally biased region" description="Basic and acidic residues" evidence="1">
    <location>
        <begin position="697"/>
        <end position="722"/>
    </location>
</feature>
<dbReference type="PANTHER" id="PTHR22929">
    <property type="entry name" value="RNA POLYMERASE III TRANSCRIPTION INITIATION FACTOR B"/>
    <property type="match status" value="1"/>
</dbReference>
<feature type="compositionally biased region" description="Polar residues" evidence="1">
    <location>
        <begin position="1135"/>
        <end position="1151"/>
    </location>
</feature>
<feature type="region of interest" description="Disordered" evidence="1">
    <location>
        <begin position="1535"/>
        <end position="1609"/>
    </location>
</feature>
<dbReference type="InterPro" id="IPR039467">
    <property type="entry name" value="TFIIIB_B''_Myb"/>
</dbReference>
<feature type="domain" description="Myb-like" evidence="2">
    <location>
        <begin position="397"/>
        <end position="445"/>
    </location>
</feature>
<feature type="region of interest" description="Disordered" evidence="1">
    <location>
        <begin position="2100"/>
        <end position="2174"/>
    </location>
</feature>
<feature type="compositionally biased region" description="Polar residues" evidence="1">
    <location>
        <begin position="2236"/>
        <end position="2256"/>
    </location>
</feature>
<feature type="compositionally biased region" description="Polar residues" evidence="1">
    <location>
        <begin position="2351"/>
        <end position="2380"/>
    </location>
</feature>
<feature type="compositionally biased region" description="Polar residues" evidence="1">
    <location>
        <begin position="2207"/>
        <end position="2221"/>
    </location>
</feature>
<feature type="region of interest" description="Disordered" evidence="1">
    <location>
        <begin position="2034"/>
        <end position="2062"/>
    </location>
</feature>
<name>A0AA97JP89_EUBMA</name>
<feature type="region of interest" description="Disordered" evidence="1">
    <location>
        <begin position="1014"/>
        <end position="1040"/>
    </location>
</feature>
<feature type="region of interest" description="Disordered" evidence="1">
    <location>
        <begin position="775"/>
        <end position="833"/>
    </location>
</feature>
<dbReference type="CTD" id="55814"/>
<feature type="compositionally biased region" description="Basic and acidic residues" evidence="1">
    <location>
        <begin position="789"/>
        <end position="816"/>
    </location>
</feature>
<feature type="compositionally biased region" description="Basic and acidic residues" evidence="1">
    <location>
        <begin position="1545"/>
        <end position="1563"/>
    </location>
</feature>
<protein>
    <submittedName>
        <fullName evidence="4">Transcription factor TFIIIB component B'' homolog</fullName>
    </submittedName>
</protein>
<feature type="region of interest" description="Disordered" evidence="1">
    <location>
        <begin position="635"/>
        <end position="722"/>
    </location>
</feature>
<reference evidence="4" key="1">
    <citation type="submission" date="2025-08" db="UniProtKB">
        <authorList>
            <consortium name="RefSeq"/>
        </authorList>
    </citation>
    <scope>IDENTIFICATION</scope>
    <source>
        <tissue evidence="4">Blood</tissue>
    </source>
</reference>
<dbReference type="RefSeq" id="XP_054842710.1">
    <property type="nucleotide sequence ID" value="XM_054986735.1"/>
</dbReference>
<dbReference type="Proteomes" id="UP001190640">
    <property type="component" value="Chromosome 8"/>
</dbReference>
<feature type="compositionally biased region" description="Basic and acidic residues" evidence="1">
    <location>
        <begin position="1330"/>
        <end position="1354"/>
    </location>
</feature>
<feature type="compositionally biased region" description="Polar residues" evidence="1">
    <location>
        <begin position="1906"/>
        <end position="1915"/>
    </location>
</feature>
<feature type="region of interest" description="Disordered" evidence="1">
    <location>
        <begin position="301"/>
        <end position="340"/>
    </location>
</feature>
<feature type="region of interest" description="Disordered" evidence="1">
    <location>
        <begin position="1872"/>
        <end position="1961"/>
    </location>
</feature>
<dbReference type="Pfam" id="PF15963">
    <property type="entry name" value="Myb_DNA-bind_7"/>
    <property type="match status" value="1"/>
</dbReference>
<dbReference type="SMART" id="SM00717">
    <property type="entry name" value="SANT"/>
    <property type="match status" value="1"/>
</dbReference>
<dbReference type="GO" id="GO:0070898">
    <property type="term" value="P:RNA polymerase III preinitiation complex assembly"/>
    <property type="evidence" value="ECO:0007669"/>
    <property type="project" value="TreeGrafter"/>
</dbReference>
<feature type="compositionally biased region" description="Basic and acidic residues" evidence="1">
    <location>
        <begin position="2381"/>
        <end position="2398"/>
    </location>
</feature>
<feature type="compositionally biased region" description="Basic and acidic residues" evidence="1">
    <location>
        <begin position="1378"/>
        <end position="1392"/>
    </location>
</feature>
<feature type="compositionally biased region" description="Polar residues" evidence="1">
    <location>
        <begin position="2034"/>
        <end position="2056"/>
    </location>
</feature>
<feature type="compositionally biased region" description="Polar residues" evidence="1">
    <location>
        <begin position="186"/>
        <end position="204"/>
    </location>
</feature>
<feature type="region of interest" description="Disordered" evidence="1">
    <location>
        <begin position="2193"/>
        <end position="2262"/>
    </location>
</feature>
<feature type="region of interest" description="Disordered" evidence="1">
    <location>
        <begin position="888"/>
        <end position="956"/>
    </location>
</feature>
<feature type="compositionally biased region" description="Polar residues" evidence="1">
    <location>
        <begin position="1425"/>
        <end position="1435"/>
    </location>
</feature>
<keyword evidence="3" id="KW-1185">Reference proteome</keyword>
<evidence type="ECO:0000313" key="3">
    <source>
        <dbReference type="Proteomes" id="UP001190640"/>
    </source>
</evidence>
<evidence type="ECO:0000313" key="4">
    <source>
        <dbReference type="RefSeq" id="XP_054842710.1"/>
    </source>
</evidence>
<feature type="compositionally biased region" description="Basic and acidic residues" evidence="1">
    <location>
        <begin position="680"/>
        <end position="690"/>
    </location>
</feature>
<dbReference type="GO" id="GO:0000126">
    <property type="term" value="C:transcription factor TFIIIB complex"/>
    <property type="evidence" value="ECO:0007669"/>
    <property type="project" value="TreeGrafter"/>
</dbReference>
<feature type="compositionally biased region" description="Basic residues" evidence="1">
    <location>
        <begin position="1593"/>
        <end position="1606"/>
    </location>
</feature>
<sequence>MFRRARFCVKPNVRPSAASRGSNGGGNSSGVSTAAPEVQHAPETTAGSSEASSDSQLEAAKDPLQGCISGGGSRDEKTSNPRGDGDFSKRTDTSLQRRKRISTMPNLAKPRVAPTSTPCVISSVSKCSQKQAPHSPPPPSNSPVQKESSSCEKINIEKSLILPEKKTPLPQIPQFSPFKKLIKETSMSVTSHKSDEVQQNSMSSPLKERPTQEILIQEEIQQQKPAASKEKNIRSDHEKIIKAKKLRQMLKEELRKEKQQRKYKYPVIEKTVPEDRSKMIMRDFIYYLPENNPMKSSLVEEKRLEKTSAQAKEPEEKIVTDHEDENEEAEEEEEEEDDGPLLVPRVKVAEDGSIILDEESLTVEVLRTKGQCVVEENDPIFERGSTTTYSSFRKSYYTKPWSEKETEMFFLAISMVGTDFSMISQLFPHRARTEIKNKFKREEKANGWRIDKAFKEKRPFDFDVFAKLLEKILENERRKNAKCQHEKEKTANEKKVPKSQKKQKAKVTNGQPSLGQDDQNARISDAEMDCGTAEKENEESLSILEQVEGQTVAESVGTKKKRKKKKRDTEQEAENISEGKNILSESVERKSLSSNVENDGIDATGELEISGGQILEETLLPVEEDPQCCIQLNEGTEEEDSLMSSSIQDGVEDESELKVSEATSEHLAGRLSEYSISSSSDKERFERTHPETNAVVELDKLDEDHTVLPGHNDKTESAETERAATEKFTIKGSLQSLKPNLTGTSEKCELPVNNALEDQLAPSEPVDDVEKAIVEDKTAKVTGSTTEELAERSNDDVGRESQETQKAPEEKMETRGRRQRPKPNIKAVCRKEAPVQGKSEYQMLCLEPDRTAQKNIDQEDSIDASAEETTEKDFQVLAAESLTCEKSTLQKNSKQTVLRPTPLARGRVKKLKPNLGPVGKRQAAPPRNLGAREEKATEAAVETKTTLTQHECSGSDLLTIHTSEATSYEADMPHSEALENKAAATPDKVDLIHSIQPSVKKPLECASFELKKTSLSDSVEDMSEHVSGDSSHEETQKETTTEIKHWLESFCHTLEENLGESAERKEALGPENETHEKKHLTGGAEKKTVHLSSECGKLSGLDEGAKCGFLPSLHLSEEHSTDAQEAVEMQATVPSPQNISALDSSDPNEVSVSRDIQEKSSLGERSTQEGGKQSAIQPVPLLRGRLQRPKPNVGRAVGRKGIQAAEKNEATALLGTEKSELQKSEPYGTSSVALQLMLDNNVLSAEMSEDGLLDCEKMAQEDSQVPGTSQNVSNRCAMEKNLPQEDKLCTIKPAQLMRGRFQRARPNLGRLNGKRREPLFENISEPIEGENEKTEIESLKKSDLYPSSKDDDGVHTSLSDLEKPVNPSESSETIVPERCTDQKKNYSSEKSESCEFLKDQVKMCLSKDFEKKQIDSLASDVSALQDVSPSKSVKPSQLVRDPLQRPKLNLAKAARKKEVSSEGERSTEAGKVSLLLHDFGEQRETTSSTESCRQKNWADNIKQEDSKRCKHSEIHESLERPLICENQIRKEVSNSLSVQEGASETLKRKQPERTLKQTRRICDSRTTYSASECDTDHSEKGRRLQKVKPNVSRGRRLKRALGKKPRKEYASSKVNLVTLRASSQEEDDDDDDVDDFEPDHEAECFSPEEVNKAPVFVPKGLRSLNSVSVQIEETMEELEIYENIPEEVCVATAECLSHEQNIGVESVIHGDKDLLFSQLAIIQEKAEKEKGLNDGSTEAAMTLLAMRDPAFQLNICSQENMQKCPDQDDQTVAESFLNKHAEEQSVLNSNALLSAPSKSKHELVSFNNASKTSPGDHSTGQSGSEGYLTVASNVILPGPSKSEAVSSHNMNKDAVVDHSVPDLKECLQEASKVWSDGSSSKGNKISRPARCRFPKPKPNLGRSLGINRSASQKSMSVDVEQSDLIQNEENVAQSTAKNQKVEQEQNLIPPERSSADKPDFQLGRSSHAIQKNNTEWENLVKEALQVTSVLTAPEPSPRTETQPSELPDDSSPKINVQLHEKDSGPFELHLSTEVTQTEENKHSGSSADTEMTTASASVKECQEEEAEQTFILTLVEIPVDSEDCSGASASLQQASEELLPAPVLLTSDNMELTRDESTESVKAASEENTGSLDDITERGELQTTSAEKSVDCGSASLKDRKRHARDLEASGNPLKKKRTFTLKCSNKEISLKSSSLARKNAGKNSEKLNVSKKQNSTTSRSVPEPTEPHMEEKETPQSSQPLCATPSTDKQVSTLYSGKAETSEEQRSFANIYQPVQSGQIGSIAFLPKIPSSRPYQRSLGFLPLVCKKINTEEVTIKENEQSSKKPHTDVSKSTPECPNLYSRNIKDDIQGNSSFPSTVSASSKCENVSSSTVQVSSELYENKSSSKEQEKDEEPTRISEYFFNDIFMEVEDSE</sequence>
<feature type="region of interest" description="Disordered" evidence="1">
    <location>
        <begin position="1310"/>
        <end position="1392"/>
    </location>
</feature>
<feature type="compositionally biased region" description="Basic and acidic residues" evidence="1">
    <location>
        <begin position="2226"/>
        <end position="2235"/>
    </location>
</feature>
<feature type="compositionally biased region" description="Acidic residues" evidence="1">
    <location>
        <begin position="322"/>
        <end position="339"/>
    </location>
</feature>
<feature type="region of interest" description="Disordered" evidence="1">
    <location>
        <begin position="1135"/>
        <end position="1197"/>
    </location>
</feature>
<feature type="compositionally biased region" description="Polar residues" evidence="1">
    <location>
        <begin position="1163"/>
        <end position="1176"/>
    </location>
</feature>
<feature type="compositionally biased region" description="Polar residues" evidence="1">
    <location>
        <begin position="1923"/>
        <end position="1938"/>
    </location>
</feature>
<evidence type="ECO:0000256" key="1">
    <source>
        <dbReference type="SAM" id="MobiDB-lite"/>
    </source>
</evidence>
<feature type="compositionally biased region" description="Basic and acidic residues" evidence="1">
    <location>
        <begin position="656"/>
        <end position="668"/>
    </location>
</feature>
<feature type="compositionally biased region" description="Basic and acidic residues" evidence="1">
    <location>
        <begin position="1061"/>
        <end position="1076"/>
    </location>
</feature>
<gene>
    <name evidence="4" type="primary">BDP1</name>
</gene>
<feature type="region of interest" description="Disordered" evidence="1">
    <location>
        <begin position="1990"/>
        <end position="2016"/>
    </location>
</feature>
<dbReference type="KEGG" id="emc:129334559"/>
<dbReference type="CDD" id="cd00167">
    <property type="entry name" value="SANT"/>
    <property type="match status" value="1"/>
</dbReference>
<feature type="compositionally biased region" description="Polar residues" evidence="1">
    <location>
        <begin position="114"/>
        <end position="132"/>
    </location>
</feature>
<accession>A0AA97JP89</accession>
<feature type="compositionally biased region" description="Basic and acidic residues" evidence="1">
    <location>
        <begin position="301"/>
        <end position="321"/>
    </location>
</feature>
<feature type="compositionally biased region" description="Basic and acidic residues" evidence="1">
    <location>
        <begin position="73"/>
        <end position="92"/>
    </location>
</feature>
<feature type="compositionally biased region" description="Basic and acidic residues" evidence="1">
    <location>
        <begin position="2317"/>
        <end position="2331"/>
    </location>
</feature>
<dbReference type="GO" id="GO:0001156">
    <property type="term" value="F:TFIIIC-class transcription factor complex binding"/>
    <property type="evidence" value="ECO:0007669"/>
    <property type="project" value="TreeGrafter"/>
</dbReference>
<dbReference type="PANTHER" id="PTHR22929:SF0">
    <property type="entry name" value="TRANSCRIPTION FACTOR TFIIIB COMPONENT B'' HOMOLOG"/>
    <property type="match status" value="1"/>
</dbReference>
<feature type="compositionally biased region" description="Polar residues" evidence="1">
    <location>
        <begin position="508"/>
        <end position="522"/>
    </location>
</feature>
<feature type="compositionally biased region" description="Low complexity" evidence="1">
    <location>
        <begin position="212"/>
        <end position="223"/>
    </location>
</feature>
<feature type="compositionally biased region" description="Basic and acidic residues" evidence="1">
    <location>
        <begin position="1456"/>
        <end position="1468"/>
    </location>
</feature>
<feature type="region of interest" description="Disordered" evidence="1">
    <location>
        <begin position="186"/>
        <end position="237"/>
    </location>
</feature>
<dbReference type="GeneID" id="129334559"/>
<dbReference type="SUPFAM" id="SSF46689">
    <property type="entry name" value="Homeodomain-like"/>
    <property type="match status" value="1"/>
</dbReference>
<feature type="region of interest" description="Disordered" evidence="1">
    <location>
        <begin position="1421"/>
        <end position="1473"/>
    </location>
</feature>
<feature type="region of interest" description="Disordered" evidence="1">
    <location>
        <begin position="479"/>
        <end position="609"/>
    </location>
</feature>